<comment type="caution">
    <text evidence="2">The sequence shown here is derived from an EMBL/GenBank/DDBJ whole genome shotgun (WGS) entry which is preliminary data.</text>
</comment>
<protein>
    <submittedName>
        <fullName evidence="2">Uncharacterized protein</fullName>
    </submittedName>
</protein>
<evidence type="ECO:0000313" key="2">
    <source>
        <dbReference type="EMBL" id="OON76640.1"/>
    </source>
</evidence>
<evidence type="ECO:0000256" key="1">
    <source>
        <dbReference type="SAM" id="MobiDB-lite"/>
    </source>
</evidence>
<proteinExistence type="predicted"/>
<dbReference type="RefSeq" id="WP_077969576.1">
    <property type="nucleotide sequence ID" value="NZ_CP045178.1"/>
</dbReference>
<evidence type="ECO:0000313" key="3">
    <source>
        <dbReference type="Proteomes" id="UP000190539"/>
    </source>
</evidence>
<dbReference type="Proteomes" id="UP000190539">
    <property type="component" value="Unassembled WGS sequence"/>
</dbReference>
<dbReference type="AlphaFoldDB" id="A0A1V4A644"/>
<reference evidence="2 3" key="1">
    <citation type="submission" date="2017-02" db="EMBL/GenBank/DDBJ databases">
        <title>Draft Genome Sequence of Streptomyces tsukubaensis F601, a Producer of the immunosuppressant tacrolimus FK506.</title>
        <authorList>
            <person name="Zong G."/>
            <person name="Zhong C."/>
            <person name="Fu J."/>
            <person name="Qin R."/>
            <person name="Cao G."/>
        </authorList>
    </citation>
    <scope>NUCLEOTIDE SEQUENCE [LARGE SCALE GENOMIC DNA]</scope>
    <source>
        <strain evidence="2 3">F601</strain>
    </source>
</reference>
<organism evidence="2 3">
    <name type="scientific">Streptomyces tsukubensis</name>
    <dbReference type="NCBI Taxonomy" id="83656"/>
    <lineage>
        <taxon>Bacteria</taxon>
        <taxon>Bacillati</taxon>
        <taxon>Actinomycetota</taxon>
        <taxon>Actinomycetes</taxon>
        <taxon>Kitasatosporales</taxon>
        <taxon>Streptomycetaceae</taxon>
        <taxon>Streptomyces</taxon>
    </lineage>
</organism>
<feature type="compositionally biased region" description="Polar residues" evidence="1">
    <location>
        <begin position="1"/>
        <end position="16"/>
    </location>
</feature>
<gene>
    <name evidence="2" type="ORF">B1H18_20105</name>
</gene>
<accession>A0A1V4A644</accession>
<dbReference type="OrthoDB" id="9996838at2"/>
<feature type="region of interest" description="Disordered" evidence="1">
    <location>
        <begin position="1"/>
        <end position="25"/>
    </location>
</feature>
<dbReference type="EMBL" id="MVFC01000017">
    <property type="protein sequence ID" value="OON76640.1"/>
    <property type="molecule type" value="Genomic_DNA"/>
</dbReference>
<sequence>MISRSTPQQSAATTPGTGRDAYTSPACRLGEHPSCHGNVQQRLHTAQAPVQTLHCGCACHHTHPPRSDEDTRGSGPVI</sequence>
<name>A0A1V4A644_9ACTN</name>
<keyword evidence="3" id="KW-1185">Reference proteome</keyword>